<feature type="signal peptide" evidence="1">
    <location>
        <begin position="1"/>
        <end position="23"/>
    </location>
</feature>
<dbReference type="RefSeq" id="WP_087461224.1">
    <property type="nucleotide sequence ID" value="NZ_CP021425.1"/>
</dbReference>
<proteinExistence type="predicted"/>
<protein>
    <recommendedName>
        <fullName evidence="2">Ice-binding protein C-terminal domain-containing protein</fullName>
    </recommendedName>
</protein>
<evidence type="ECO:0000256" key="1">
    <source>
        <dbReference type="SAM" id="SignalP"/>
    </source>
</evidence>
<reference evidence="3 4" key="1">
    <citation type="submission" date="2017-05" db="EMBL/GenBank/DDBJ databases">
        <title>Genomic insights into alkan degradation activity of Oleiphilus messinensis.</title>
        <authorList>
            <person name="Kozyavkin S.A."/>
            <person name="Slesarev A.I."/>
            <person name="Golyshin P.N."/>
            <person name="Korzhenkov A."/>
            <person name="Golyshina O.N."/>
            <person name="Toshchakov S.V."/>
        </authorList>
    </citation>
    <scope>NUCLEOTIDE SEQUENCE [LARGE SCALE GENOMIC DNA]</scope>
    <source>
        <strain evidence="3 4">ME102</strain>
    </source>
</reference>
<dbReference type="OrthoDB" id="10019935at2"/>
<feature type="domain" description="Ice-binding protein C-terminal" evidence="2">
    <location>
        <begin position="264"/>
        <end position="286"/>
    </location>
</feature>
<sequence length="290" mass="29744">MKVKNALVTTGLVTAFAATSANAIPLPGGVSVLEDDNIEYVLDANGDIKTSGSLVVGDRLRAVITFDAVQLLDNSVYTELGAPGLELTGISEIEVASISGDNIFFKPSDEFEAEYGAGAMAALFSDSPGDFTTACQSGTATPVADCETAATNGSAWATLGFADLDDYWFATSAFPGGLTADLAGVKAASATTKLGVVNYNLSFLSNSSGYDFAQQFSFIADLNKGATGGDGFVDIIGSGDILGGEGLQLPYLARSDFDFQVNRIPEPGTLALMGIALVGAAGLRARAKKA</sequence>
<evidence type="ECO:0000259" key="2">
    <source>
        <dbReference type="Pfam" id="PF07589"/>
    </source>
</evidence>
<dbReference type="KEGG" id="ome:OLMES_2130"/>
<evidence type="ECO:0000313" key="3">
    <source>
        <dbReference type="EMBL" id="ARU56203.1"/>
    </source>
</evidence>
<dbReference type="EMBL" id="CP021425">
    <property type="protein sequence ID" value="ARU56203.1"/>
    <property type="molecule type" value="Genomic_DNA"/>
</dbReference>
<keyword evidence="4" id="KW-1185">Reference proteome</keyword>
<dbReference type="Proteomes" id="UP000196027">
    <property type="component" value="Chromosome"/>
</dbReference>
<evidence type="ECO:0000313" key="4">
    <source>
        <dbReference type="Proteomes" id="UP000196027"/>
    </source>
</evidence>
<dbReference type="InterPro" id="IPR013424">
    <property type="entry name" value="Ice-binding_C"/>
</dbReference>
<organism evidence="3 4">
    <name type="scientific">Oleiphilus messinensis</name>
    <dbReference type="NCBI Taxonomy" id="141451"/>
    <lineage>
        <taxon>Bacteria</taxon>
        <taxon>Pseudomonadati</taxon>
        <taxon>Pseudomonadota</taxon>
        <taxon>Gammaproteobacteria</taxon>
        <taxon>Oceanospirillales</taxon>
        <taxon>Oleiphilaceae</taxon>
        <taxon>Oleiphilus</taxon>
    </lineage>
</organism>
<name>A0A1Y0I9Y4_9GAMM</name>
<keyword evidence="1" id="KW-0732">Signal</keyword>
<dbReference type="AlphaFoldDB" id="A0A1Y0I9Y4"/>
<gene>
    <name evidence="3" type="ORF">OLMES_2130</name>
</gene>
<accession>A0A1Y0I9Y4</accession>
<dbReference type="Pfam" id="PF07589">
    <property type="entry name" value="PEP-CTERM"/>
    <property type="match status" value="1"/>
</dbReference>
<dbReference type="NCBIfam" id="TIGR02595">
    <property type="entry name" value="PEP_CTERM"/>
    <property type="match status" value="1"/>
</dbReference>
<feature type="chain" id="PRO_5013072982" description="Ice-binding protein C-terminal domain-containing protein" evidence="1">
    <location>
        <begin position="24"/>
        <end position="290"/>
    </location>
</feature>